<protein>
    <submittedName>
        <fullName evidence="5">Lipoprotein</fullName>
    </submittedName>
</protein>
<feature type="coiled-coil region" evidence="2">
    <location>
        <begin position="690"/>
        <end position="717"/>
    </location>
</feature>
<name>A0AB33HMQ3_MYCPM</name>
<dbReference type="RefSeq" id="WP_014325540.1">
    <property type="nucleotide sequence ID" value="NC_016807.1"/>
</dbReference>
<feature type="signal peptide" evidence="4">
    <location>
        <begin position="1"/>
        <end position="29"/>
    </location>
</feature>
<feature type="chain" id="PRO_5044209518" evidence="4">
    <location>
        <begin position="30"/>
        <end position="1354"/>
    </location>
</feature>
<feature type="region of interest" description="Disordered" evidence="3">
    <location>
        <begin position="379"/>
        <end position="402"/>
    </location>
</feature>
<dbReference type="PROSITE" id="PS51257">
    <property type="entry name" value="PROKAR_LIPOPROTEIN"/>
    <property type="match status" value="1"/>
</dbReference>
<evidence type="ECO:0000256" key="3">
    <source>
        <dbReference type="SAM" id="MobiDB-lite"/>
    </source>
</evidence>
<keyword evidence="5" id="KW-0449">Lipoprotein</keyword>
<organism evidence="5 6">
    <name type="scientific">Mycoplasmoides pneumoniae 309</name>
    <dbReference type="NCBI Taxonomy" id="1112856"/>
    <lineage>
        <taxon>Bacteria</taxon>
        <taxon>Bacillati</taxon>
        <taxon>Mycoplasmatota</taxon>
        <taxon>Mycoplasmoidales</taxon>
        <taxon>Mycoplasmoidaceae</taxon>
        <taxon>Mycoplasmoides</taxon>
    </lineage>
</organism>
<gene>
    <name evidence="5" type="ORF">MPNA4440</name>
</gene>
<evidence type="ECO:0000256" key="1">
    <source>
        <dbReference type="ARBA" id="ARBA00010828"/>
    </source>
</evidence>
<feature type="region of interest" description="Disordered" evidence="3">
    <location>
        <begin position="430"/>
        <end position="464"/>
    </location>
</feature>
<sequence>MHTFTRKVKWPFMFTAIGLTFGIVAVACAQPTASTVEGLFKPSSAFADRTDFSLSSILQKSLINRESFNQYLAMRLAPVLRTFYDDNYDTDIKERLNGFTADTDNAFVSQEQNLRNQFRENYLVHLQTDIFDNTGGNQAAWKLRDVNNKIIDDFISRIFAKNFVEYVQDGVGPLTKPTKSLIENTSNFKNIKLQPKFVNKNAKLKINNDAVYAAIQDKLLDQFITNENPNLVSRVVFTNETPVDGFDNYFNTKVIQSPTPSYQFQVFNKYNQQSGGTKGANGFNLLASNLKSYKNDQSKGIDIPNKFSSDSGGKLLLKASDMFDTFDPSFSAAFIQGYLALQKKSKGADSKEVDSLIKDKSIIENFFVDNNTQAAAAARAASSSSEGTIQLKTASDGGGTTQSTVHKTDLVKIFGDKDVFAGEYKQQIGNTNANQTGGGGSGGGGGTSTGSSTGSSTETTTGNSSKAVVDLIEVKKDSSSQPDYILSRGKDGIHLMAVDGGSHYLTEIGRDVAKQKEFLLFRALQTKYGLVDTDTTYDFKLFDEVKKYFDTNRILFLFEALLDLSSDTNNKDNFLSYPQFKKFADSIKSIEKDLKELVQAHYKQAVFNETAVAENKVTLKLAERNQPFIDNERNNQIEQNGLAAKLPYEQDAKTGHYNDLGNYYKDIIDNVDKKGTSTVKTTSSNTGQTKNFSEEVVSKLKDNKKKVEEAAKKHVEALKVFTIPSPLYSQVILVQTKLSFTPESTSLGLNLALNNYLTSTELQNSIKLSYFQEDEAFKKIIDITNLTFSQQSGGTGGTNGNNNLTADNWKIFKETYLLDLFESQAQKSIFGHVGSSDKNSSTKTGIEGVLDTLYSSLNLEERLDSDDVIDYLSYLYTAHWLLKDNLKNYKQSLQSKLSRTSNAFLVWSVDSEKNKNDSQSTLSSTASSTSNTGLIQLRSVVSLAQNQAAGQGGDNNSDITQTEVKNPNFVFGSSVYDWTNSKTPEVNRAADDTSSFFYTKSSSSTGAAQSSATVLRSLNQASGMTTKTAKNRYGFRGIVTSSTSGSLPEAVSRRLFKQFVNQTEKGVKVGGQMLITTAKSGKATLVLKQQADDAESTTNNAYKGALFSFGSMDNLKNIINGIQTQTEFDALYNHLTSDLNIDVTGVDKNKTLTEQKTSLTSFVDSNFKQSTQSAQRGDTSARSARSATVQIKKTQEDNQNTNYKDVFSRFDGYIGDNKVEEKNYTSYQFLSDGGKYHATFVKQVNLDDVEKIGTDSLKQEDSSKDKRLNLSLEEFLAAIALEALDPNNQTQAINALISGNKKGLVKVGDFRIFSSISAQWVRRFLNHYALHSTTPSVLTNEAHCWIFIYSTSCV</sequence>
<dbReference type="EMBL" id="AP012303">
    <property type="protein sequence ID" value="BAL22022.1"/>
    <property type="molecule type" value="Genomic_DNA"/>
</dbReference>
<evidence type="ECO:0000256" key="4">
    <source>
        <dbReference type="SAM" id="SignalP"/>
    </source>
</evidence>
<keyword evidence="4" id="KW-0732">Signal</keyword>
<evidence type="ECO:0000313" key="5">
    <source>
        <dbReference type="EMBL" id="BAL22022.1"/>
    </source>
</evidence>
<accession>A0AB33HMQ3</accession>
<dbReference type="KEGG" id="mpm:MPNA4440"/>
<feature type="region of interest" description="Disordered" evidence="3">
    <location>
        <begin position="1170"/>
        <end position="1189"/>
    </location>
</feature>
<dbReference type="Proteomes" id="UP000007105">
    <property type="component" value="Chromosome"/>
</dbReference>
<proteinExistence type="inferred from homology"/>
<feature type="compositionally biased region" description="Gly residues" evidence="3">
    <location>
        <begin position="436"/>
        <end position="448"/>
    </location>
</feature>
<evidence type="ECO:0000313" key="6">
    <source>
        <dbReference type="Proteomes" id="UP000007105"/>
    </source>
</evidence>
<evidence type="ECO:0000256" key="2">
    <source>
        <dbReference type="SAM" id="Coils"/>
    </source>
</evidence>
<dbReference type="Pfam" id="PF12506">
    <property type="entry name" value="DUF3713"/>
    <property type="match status" value="1"/>
</dbReference>
<keyword evidence="2" id="KW-0175">Coiled coil</keyword>
<reference evidence="6" key="1">
    <citation type="journal article" date="2012" name="J. Bacteriol.">
        <title>Complete genome sequence of Mycoplasma pneumoniae type 2a strain 309, isolated in Japan.</title>
        <authorList>
            <person name="Kenri T."/>
            <person name="Horino A."/>
            <person name="Matsui M."/>
            <person name="Sasaki Y."/>
            <person name="Suzuki S."/>
            <person name="Narita M."/>
            <person name="Ohya H."/>
            <person name="Okazaki N."/>
            <person name="Shibayama K."/>
        </authorList>
    </citation>
    <scope>NUCLEOTIDE SEQUENCE [LARGE SCALE GENOMIC DNA]</scope>
    <source>
        <strain evidence="6">309</strain>
    </source>
</reference>
<feature type="compositionally biased region" description="Low complexity" evidence="3">
    <location>
        <begin position="449"/>
        <end position="464"/>
    </location>
</feature>
<dbReference type="InterPro" id="IPR022186">
    <property type="entry name" value="DUF3713"/>
</dbReference>
<comment type="similarity">
    <text evidence="1">Belongs to the MG307/MG309/MG338 family.</text>
</comment>